<dbReference type="EMBL" id="CVRI01000004">
    <property type="protein sequence ID" value="CRK87401.1"/>
    <property type="molecule type" value="Genomic_DNA"/>
</dbReference>
<accession>A0A1J1HME1</accession>
<keyword evidence="2" id="KW-1185">Reference proteome</keyword>
<evidence type="ECO:0000313" key="1">
    <source>
        <dbReference type="EMBL" id="CRK87401.1"/>
    </source>
</evidence>
<protein>
    <submittedName>
        <fullName evidence="1">CLUMA_CG001203, isoform A</fullName>
    </submittedName>
</protein>
<reference evidence="1 2" key="1">
    <citation type="submission" date="2015-04" db="EMBL/GenBank/DDBJ databases">
        <authorList>
            <person name="Syromyatnikov M.Y."/>
            <person name="Popov V.N."/>
        </authorList>
    </citation>
    <scope>NUCLEOTIDE SEQUENCE [LARGE SCALE GENOMIC DNA]</scope>
</reference>
<gene>
    <name evidence="1" type="ORF">CLUMA_CG001203</name>
</gene>
<dbReference type="AlphaFoldDB" id="A0A1J1HME1"/>
<evidence type="ECO:0000313" key="2">
    <source>
        <dbReference type="Proteomes" id="UP000183832"/>
    </source>
</evidence>
<dbReference type="Proteomes" id="UP000183832">
    <property type="component" value="Unassembled WGS sequence"/>
</dbReference>
<proteinExistence type="predicted"/>
<name>A0A1J1HME1_9DIPT</name>
<organism evidence="1 2">
    <name type="scientific">Clunio marinus</name>
    <dbReference type="NCBI Taxonomy" id="568069"/>
    <lineage>
        <taxon>Eukaryota</taxon>
        <taxon>Metazoa</taxon>
        <taxon>Ecdysozoa</taxon>
        <taxon>Arthropoda</taxon>
        <taxon>Hexapoda</taxon>
        <taxon>Insecta</taxon>
        <taxon>Pterygota</taxon>
        <taxon>Neoptera</taxon>
        <taxon>Endopterygota</taxon>
        <taxon>Diptera</taxon>
        <taxon>Nematocera</taxon>
        <taxon>Chironomoidea</taxon>
        <taxon>Chironomidae</taxon>
        <taxon>Clunio</taxon>
    </lineage>
</organism>
<sequence>MKVNEVFCVEINRKCFLRLLKEQFQRGVKKCLHSLDDILVENQGFYVPEKEKSSSLELPNQQLVES</sequence>